<gene>
    <name evidence="2" type="ORF">Tco_0938725</name>
</gene>
<keyword evidence="3" id="KW-1185">Reference proteome</keyword>
<dbReference type="Proteomes" id="UP001151760">
    <property type="component" value="Unassembled WGS sequence"/>
</dbReference>
<evidence type="ECO:0000313" key="3">
    <source>
        <dbReference type="Proteomes" id="UP001151760"/>
    </source>
</evidence>
<evidence type="ECO:0000313" key="2">
    <source>
        <dbReference type="EMBL" id="GJT38860.1"/>
    </source>
</evidence>
<reference evidence="2" key="2">
    <citation type="submission" date="2022-01" db="EMBL/GenBank/DDBJ databases">
        <authorList>
            <person name="Yamashiro T."/>
            <person name="Shiraishi A."/>
            <person name="Satake H."/>
            <person name="Nakayama K."/>
        </authorList>
    </citation>
    <scope>NUCLEOTIDE SEQUENCE</scope>
</reference>
<feature type="compositionally biased region" description="Pro residues" evidence="1">
    <location>
        <begin position="85"/>
        <end position="99"/>
    </location>
</feature>
<sequence length="433" mass="48988">MDKHGTRLYNLEKLGIPHKVSQVVDEIVTDAVDWAMQAPLRARFRDMPTVDMKEILQQRMFEDDSYKANNEEARKKQRKRRDTPRSPPGSPPSQPPLLPPLAGASGAPGTSGALGSSHLLPPPPPPSTGTSGYTLQQGCEVSRAQELSPSDDLMHDDSTSDEQVHVSDDQDSRNDHTPADVDSRKDCYEPPAENSLLAKTSDMTTFLNWYCRQINKSKLTQADLEGRAYEVVKADWANPEGDQVRINVNRPLPLGGPPGHVTIQTEIFFNKDLEYLRFGNKGSMHVFSISKMKAARYLDFGLEPLVPKQMWIEDVCTFDISAKVDFQEYTIVEKDFKNLYPSDFEDLNLLLLQGYLDHLSGSDKWMLSTAIKLWTRNLVIRQRDKDFQLGIESYQTQLNLTKPGWDATGYEFKHDYTIIKSPRAVIFPVNNNE</sequence>
<proteinExistence type="predicted"/>
<name>A0ABQ5DIN3_9ASTR</name>
<comment type="caution">
    <text evidence="2">The sequence shown here is derived from an EMBL/GenBank/DDBJ whole genome shotgun (WGS) entry which is preliminary data.</text>
</comment>
<feature type="compositionally biased region" description="Low complexity" evidence="1">
    <location>
        <begin position="100"/>
        <end position="119"/>
    </location>
</feature>
<organism evidence="2 3">
    <name type="scientific">Tanacetum coccineum</name>
    <dbReference type="NCBI Taxonomy" id="301880"/>
    <lineage>
        <taxon>Eukaryota</taxon>
        <taxon>Viridiplantae</taxon>
        <taxon>Streptophyta</taxon>
        <taxon>Embryophyta</taxon>
        <taxon>Tracheophyta</taxon>
        <taxon>Spermatophyta</taxon>
        <taxon>Magnoliopsida</taxon>
        <taxon>eudicotyledons</taxon>
        <taxon>Gunneridae</taxon>
        <taxon>Pentapetalae</taxon>
        <taxon>asterids</taxon>
        <taxon>campanulids</taxon>
        <taxon>Asterales</taxon>
        <taxon>Asteraceae</taxon>
        <taxon>Asteroideae</taxon>
        <taxon>Anthemideae</taxon>
        <taxon>Anthemidinae</taxon>
        <taxon>Tanacetum</taxon>
    </lineage>
</organism>
<feature type="compositionally biased region" description="Basic and acidic residues" evidence="1">
    <location>
        <begin position="152"/>
        <end position="188"/>
    </location>
</feature>
<dbReference type="EMBL" id="BQNB010015339">
    <property type="protein sequence ID" value="GJT38860.1"/>
    <property type="molecule type" value="Genomic_DNA"/>
</dbReference>
<feature type="region of interest" description="Disordered" evidence="1">
    <location>
        <begin position="61"/>
        <end position="188"/>
    </location>
</feature>
<protein>
    <submittedName>
        <fullName evidence="2">Uncharacterized protein</fullName>
    </submittedName>
</protein>
<reference evidence="2" key="1">
    <citation type="journal article" date="2022" name="Int. J. Mol. Sci.">
        <title>Draft Genome of Tanacetum Coccineum: Genomic Comparison of Closely Related Tanacetum-Family Plants.</title>
        <authorList>
            <person name="Yamashiro T."/>
            <person name="Shiraishi A."/>
            <person name="Nakayama K."/>
            <person name="Satake H."/>
        </authorList>
    </citation>
    <scope>NUCLEOTIDE SEQUENCE</scope>
</reference>
<feature type="compositionally biased region" description="Basic and acidic residues" evidence="1">
    <location>
        <begin position="61"/>
        <end position="74"/>
    </location>
</feature>
<evidence type="ECO:0000256" key="1">
    <source>
        <dbReference type="SAM" id="MobiDB-lite"/>
    </source>
</evidence>
<accession>A0ABQ5DIN3</accession>